<dbReference type="InterPro" id="IPR015943">
    <property type="entry name" value="WD40/YVTN_repeat-like_dom_sf"/>
</dbReference>
<gene>
    <name evidence="2" type="ORF">IPA_03275</name>
</gene>
<dbReference type="EMBL" id="CP006868">
    <property type="protein sequence ID" value="UXD22294.1"/>
    <property type="molecule type" value="Genomic_DNA"/>
</dbReference>
<name>A0A977KAW4_9CREN</name>
<evidence type="ECO:0000313" key="3">
    <source>
        <dbReference type="Proteomes" id="UP001063698"/>
    </source>
</evidence>
<dbReference type="Pfam" id="PF12894">
    <property type="entry name" value="ANAPC4_WD40"/>
    <property type="match status" value="1"/>
</dbReference>
<reference evidence="2" key="1">
    <citation type="submission" date="2013-11" db="EMBL/GenBank/DDBJ databases">
        <title>Comparative genomics of Ignicoccus.</title>
        <authorList>
            <person name="Podar M."/>
        </authorList>
    </citation>
    <scope>NUCLEOTIDE SEQUENCE</scope>
    <source>
        <strain evidence="2">DSM 13166</strain>
    </source>
</reference>
<feature type="domain" description="Anaphase-promoting complex subunit 4-like WD40" evidence="1">
    <location>
        <begin position="169"/>
        <end position="229"/>
    </location>
</feature>
<proteinExistence type="predicted"/>
<dbReference type="Proteomes" id="UP001063698">
    <property type="component" value="Chromosome"/>
</dbReference>
<dbReference type="InterPro" id="IPR024977">
    <property type="entry name" value="Apc4-like_WD40_dom"/>
</dbReference>
<keyword evidence="3" id="KW-1185">Reference proteome</keyword>
<dbReference type="KEGG" id="ipc:IPA_03275"/>
<evidence type="ECO:0000259" key="1">
    <source>
        <dbReference type="Pfam" id="PF12894"/>
    </source>
</evidence>
<protein>
    <recommendedName>
        <fullName evidence="1">Anaphase-promoting complex subunit 4-like WD40 domain-containing protein</fullName>
    </recommendedName>
</protein>
<dbReference type="InterPro" id="IPR011047">
    <property type="entry name" value="Quinoprotein_ADH-like_sf"/>
</dbReference>
<sequence length="273" mass="30815">MEGRRLWIYETYGHVYDVYVKGKDVLAVNENKLLLLNEEDYKVLYQAPFGLTCVKPMEFELVLGMEGKALLFLGEEESKVDLEYGVNDCMPKGNKVAVGLCCNGMALVEDGEVKWHLETDNHVYSVDWYGDVIIGAGFDGFLYAVGEEGKVLHKLPLAENVNVARVCGDLIAVGTFEPGQLYLLKYDKNNGFQMVWGKRDFFDVRALAWRNDCEYLFVADWDGTVEIYDRLGNIALKGVGPRSMESAHWNGDYVALGGWGRIELYEIKESSSE</sequence>
<dbReference type="AlphaFoldDB" id="A0A977KAW4"/>
<dbReference type="Gene3D" id="2.130.10.10">
    <property type="entry name" value="YVTN repeat-like/Quinoprotein amine dehydrogenase"/>
    <property type="match status" value="1"/>
</dbReference>
<evidence type="ECO:0000313" key="2">
    <source>
        <dbReference type="EMBL" id="UXD22294.1"/>
    </source>
</evidence>
<dbReference type="SUPFAM" id="SSF50998">
    <property type="entry name" value="Quinoprotein alcohol dehydrogenase-like"/>
    <property type="match status" value="1"/>
</dbReference>
<organism evidence="2 3">
    <name type="scientific">Ignicoccus pacificus DSM 13166</name>
    <dbReference type="NCBI Taxonomy" id="940294"/>
    <lineage>
        <taxon>Archaea</taxon>
        <taxon>Thermoproteota</taxon>
        <taxon>Thermoprotei</taxon>
        <taxon>Desulfurococcales</taxon>
        <taxon>Desulfurococcaceae</taxon>
        <taxon>Ignicoccus</taxon>
    </lineage>
</organism>
<accession>A0A977KAW4</accession>